<dbReference type="OrthoDB" id="4869488at2"/>
<keyword evidence="1" id="KW-0472">Membrane</keyword>
<feature type="transmembrane region" description="Helical" evidence="1">
    <location>
        <begin position="53"/>
        <end position="72"/>
    </location>
</feature>
<accession>A0A4R5CDY7</accession>
<feature type="transmembrane region" description="Helical" evidence="1">
    <location>
        <begin position="26"/>
        <end position="47"/>
    </location>
</feature>
<name>A0A4R5CDY7_9ACTN</name>
<keyword evidence="1" id="KW-0812">Transmembrane</keyword>
<keyword evidence="1" id="KW-1133">Transmembrane helix</keyword>
<dbReference type="InParanoid" id="A0A4R5CDY7"/>
<protein>
    <submittedName>
        <fullName evidence="2">Uncharacterized protein</fullName>
    </submittedName>
</protein>
<reference evidence="2 3" key="1">
    <citation type="submission" date="2019-03" db="EMBL/GenBank/DDBJ databases">
        <title>Draft genome sequences of novel Actinobacteria.</title>
        <authorList>
            <person name="Sahin N."/>
            <person name="Ay H."/>
            <person name="Saygin H."/>
        </authorList>
    </citation>
    <scope>NUCLEOTIDE SEQUENCE [LARGE SCALE GENOMIC DNA]</scope>
    <source>
        <strain evidence="2 3">5K138</strain>
    </source>
</reference>
<dbReference type="EMBL" id="SMKZ01000077">
    <property type="protein sequence ID" value="TDD97106.1"/>
    <property type="molecule type" value="Genomic_DNA"/>
</dbReference>
<proteinExistence type="predicted"/>
<evidence type="ECO:0000313" key="2">
    <source>
        <dbReference type="EMBL" id="TDD97106.1"/>
    </source>
</evidence>
<dbReference type="RefSeq" id="WP_131901549.1">
    <property type="nucleotide sequence ID" value="NZ_SMKZ01000077.1"/>
</dbReference>
<gene>
    <name evidence="2" type="ORF">E1269_29890</name>
</gene>
<dbReference type="AlphaFoldDB" id="A0A4R5CDY7"/>
<sequence>MIADHLFDESAAGALRYAERHRPGPLALAIMFLGPLVAPLVLVPTAGGGLASAVSYYVGGLVVLVLLFMSGWMNRAKVYDRAVVLDTAWPGGRPYVVPLSTIDPARVRYHERANLIGRRLGQAKRTLRTGPYTRQAVSFEGLSPRLAHRHGRDVSEARTQVVRPRARSLRVDDGAGRTLDLELATWVVGTSTPEPFLRALEQALVDARGPGAAGLAERTLARPVVERWPDPLTDEEIYGDTP</sequence>
<evidence type="ECO:0000313" key="3">
    <source>
        <dbReference type="Proteomes" id="UP000294739"/>
    </source>
</evidence>
<organism evidence="2 3">
    <name type="scientific">Jiangella asiatica</name>
    <dbReference type="NCBI Taxonomy" id="2530372"/>
    <lineage>
        <taxon>Bacteria</taxon>
        <taxon>Bacillati</taxon>
        <taxon>Actinomycetota</taxon>
        <taxon>Actinomycetes</taxon>
        <taxon>Jiangellales</taxon>
        <taxon>Jiangellaceae</taxon>
        <taxon>Jiangella</taxon>
    </lineage>
</organism>
<evidence type="ECO:0000256" key="1">
    <source>
        <dbReference type="SAM" id="Phobius"/>
    </source>
</evidence>
<keyword evidence="3" id="KW-1185">Reference proteome</keyword>
<comment type="caution">
    <text evidence="2">The sequence shown here is derived from an EMBL/GenBank/DDBJ whole genome shotgun (WGS) entry which is preliminary data.</text>
</comment>
<dbReference type="Proteomes" id="UP000294739">
    <property type="component" value="Unassembled WGS sequence"/>
</dbReference>